<organism evidence="3 4">
    <name type="scientific">Streptomyces olivaceiscleroticus</name>
    <dbReference type="NCBI Taxonomy" id="68245"/>
    <lineage>
        <taxon>Bacteria</taxon>
        <taxon>Bacillati</taxon>
        <taxon>Actinomycetota</taxon>
        <taxon>Actinomycetes</taxon>
        <taxon>Kitasatosporales</taxon>
        <taxon>Streptomycetaceae</taxon>
        <taxon>Streptomyces</taxon>
    </lineage>
</organism>
<sequence length="285" mass="31589">MTAVRGPGRARARIGRNRAEPVVVRSSHDRRPLRTVRKAAIFGLRGRAAPPRLQDGRASTPYRHQGATTYPRLPVTAWAVLGLLSFRDGRTGYDLKKWADASLRFFYWSPAISQIYAELRRLEELGLVTSRRSGPEEPRAKRRYTITADGRDALTAWAEGTHDCGPPVLKHPLVLRVWLGHLAVPGTLRTLVERHRDRTRAALRDVREALAGVGAAPEGDFPRVALGWSERQHLAELELAEAMLADLERLRCGPPDGNRRALDGRGGAGPPAPRRQHPQDAPTHG</sequence>
<dbReference type="InterPro" id="IPR036388">
    <property type="entry name" value="WH-like_DNA-bd_sf"/>
</dbReference>
<dbReference type="InterPro" id="IPR005149">
    <property type="entry name" value="Tscrpt_reg_PadR_N"/>
</dbReference>
<feature type="compositionally biased region" description="Basic and acidic residues" evidence="1">
    <location>
        <begin position="252"/>
        <end position="263"/>
    </location>
</feature>
<accession>A0ABN1AM92</accession>
<dbReference type="InterPro" id="IPR036390">
    <property type="entry name" value="WH_DNA-bd_sf"/>
</dbReference>
<evidence type="ECO:0000259" key="2">
    <source>
        <dbReference type="Pfam" id="PF03551"/>
    </source>
</evidence>
<evidence type="ECO:0000256" key="1">
    <source>
        <dbReference type="SAM" id="MobiDB-lite"/>
    </source>
</evidence>
<evidence type="ECO:0000313" key="4">
    <source>
        <dbReference type="Proteomes" id="UP001500909"/>
    </source>
</evidence>
<dbReference type="SUPFAM" id="SSF46785">
    <property type="entry name" value="Winged helix' DNA-binding domain"/>
    <property type="match status" value="1"/>
</dbReference>
<dbReference type="Pfam" id="PF03551">
    <property type="entry name" value="PadR"/>
    <property type="match status" value="1"/>
</dbReference>
<feature type="region of interest" description="Disordered" evidence="1">
    <location>
        <begin position="1"/>
        <end position="30"/>
    </location>
</feature>
<dbReference type="PANTHER" id="PTHR43252:SF6">
    <property type="entry name" value="NEGATIVE TRANSCRIPTION REGULATOR PADR"/>
    <property type="match status" value="1"/>
</dbReference>
<name>A0ABN1AM92_9ACTN</name>
<dbReference type="EMBL" id="BAAABY010000034">
    <property type="protein sequence ID" value="GAA0479915.1"/>
    <property type="molecule type" value="Genomic_DNA"/>
</dbReference>
<protein>
    <recommendedName>
        <fullName evidence="2">Transcription regulator PadR N-terminal domain-containing protein</fullName>
    </recommendedName>
</protein>
<comment type="caution">
    <text evidence="3">The sequence shown here is derived from an EMBL/GenBank/DDBJ whole genome shotgun (WGS) entry which is preliminary data.</text>
</comment>
<proteinExistence type="predicted"/>
<gene>
    <name evidence="3" type="ORF">GCM10010361_50860</name>
</gene>
<dbReference type="Gene3D" id="1.10.10.10">
    <property type="entry name" value="Winged helix-like DNA-binding domain superfamily/Winged helix DNA-binding domain"/>
    <property type="match status" value="1"/>
</dbReference>
<dbReference type="Proteomes" id="UP001500909">
    <property type="component" value="Unassembled WGS sequence"/>
</dbReference>
<reference evidence="3 4" key="1">
    <citation type="journal article" date="2019" name="Int. J. Syst. Evol. Microbiol.">
        <title>The Global Catalogue of Microorganisms (GCM) 10K type strain sequencing project: providing services to taxonomists for standard genome sequencing and annotation.</title>
        <authorList>
            <consortium name="The Broad Institute Genomics Platform"/>
            <consortium name="The Broad Institute Genome Sequencing Center for Infectious Disease"/>
            <person name="Wu L."/>
            <person name="Ma J."/>
        </authorList>
    </citation>
    <scope>NUCLEOTIDE SEQUENCE [LARGE SCALE GENOMIC DNA]</scope>
    <source>
        <strain evidence="3 4">JCM 4805</strain>
    </source>
</reference>
<feature type="domain" description="Transcription regulator PadR N-terminal" evidence="2">
    <location>
        <begin position="80"/>
        <end position="155"/>
    </location>
</feature>
<keyword evidence="4" id="KW-1185">Reference proteome</keyword>
<dbReference type="PANTHER" id="PTHR43252">
    <property type="entry name" value="TRANSCRIPTIONAL REGULATOR YQJI"/>
    <property type="match status" value="1"/>
</dbReference>
<feature type="region of interest" description="Disordered" evidence="1">
    <location>
        <begin position="252"/>
        <end position="285"/>
    </location>
</feature>
<evidence type="ECO:0000313" key="3">
    <source>
        <dbReference type="EMBL" id="GAA0479915.1"/>
    </source>
</evidence>